<sequence>MDARNGVQGCSISVSRLWVSLALGFVLVGCSDIQEQAPISHLTVQDDFAREVLERKEGANYCKPEGLIKDSCCDFKTVDDLNQEILPDLNKLLETPFFSHFKLNLHKTCPFWNANELCSKVDCKVSTLDRSEVPEPWLPDDPLGSINFEPIPFGSKKTERCTFTDKDFCVLEDEESLDGEYVNLLKNPERFTGYAGDSSAKVWRSIYEENCFGILNNLNGDNLFLNSDNTNNVCSEKRIFYRIVSGLHASISTHICDQYFNSTSGQWERNLECFVSRVGSFPDRLENMYFDYVILLRAITKVSRYLKNYSYCGSEPEQDKLIKKHLARISKTTRSCPDTFDEKALFQGDDAKSLKTQFKEHFRNITRVMDCIGCQKCRLWGKIQTGGVGTALKILFSYEEKSLNPKKNPNLFQKTEIVALLNTFGRLSESIAAVERFRELYQKRQSMEYTPGFKDKALEMFISTRDAIVKRSVAWADLLCERIPALKLYRQMLRSSFKPLGF</sequence>
<protein>
    <submittedName>
        <fullName evidence="1">Endoplasmic oxidoreductin-1</fullName>
    </submittedName>
</protein>
<gene>
    <name evidence="1" type="primary">ERO1_2</name>
    <name evidence="1" type="ORF">DSO57_1011954</name>
</gene>
<proteinExistence type="predicted"/>
<organism evidence="1 2">
    <name type="scientific">Entomophthora muscae</name>
    <dbReference type="NCBI Taxonomy" id="34485"/>
    <lineage>
        <taxon>Eukaryota</taxon>
        <taxon>Fungi</taxon>
        <taxon>Fungi incertae sedis</taxon>
        <taxon>Zoopagomycota</taxon>
        <taxon>Entomophthoromycotina</taxon>
        <taxon>Entomophthoromycetes</taxon>
        <taxon>Entomophthorales</taxon>
        <taxon>Entomophthoraceae</taxon>
        <taxon>Entomophthora</taxon>
    </lineage>
</organism>
<evidence type="ECO:0000313" key="1">
    <source>
        <dbReference type="EMBL" id="KAJ9081706.1"/>
    </source>
</evidence>
<accession>A0ACC2U4U1</accession>
<dbReference type="Proteomes" id="UP001165960">
    <property type="component" value="Unassembled WGS sequence"/>
</dbReference>
<reference evidence="1" key="1">
    <citation type="submission" date="2022-04" db="EMBL/GenBank/DDBJ databases">
        <title>Genome of the entomopathogenic fungus Entomophthora muscae.</title>
        <authorList>
            <person name="Elya C."/>
            <person name="Lovett B.R."/>
            <person name="Lee E."/>
            <person name="Macias A.M."/>
            <person name="Hajek A.E."/>
            <person name="De Bivort B.L."/>
            <person name="Kasson M.T."/>
            <person name="De Fine Licht H.H."/>
            <person name="Stajich J.E."/>
        </authorList>
    </citation>
    <scope>NUCLEOTIDE SEQUENCE</scope>
    <source>
        <strain evidence="1">Berkeley</strain>
    </source>
</reference>
<keyword evidence="2" id="KW-1185">Reference proteome</keyword>
<dbReference type="EMBL" id="QTSX02001462">
    <property type="protein sequence ID" value="KAJ9081706.1"/>
    <property type="molecule type" value="Genomic_DNA"/>
</dbReference>
<comment type="caution">
    <text evidence="1">The sequence shown here is derived from an EMBL/GenBank/DDBJ whole genome shotgun (WGS) entry which is preliminary data.</text>
</comment>
<evidence type="ECO:0000313" key="2">
    <source>
        <dbReference type="Proteomes" id="UP001165960"/>
    </source>
</evidence>
<name>A0ACC2U4U1_9FUNG</name>